<sequence length="131" mass="14878">MISREPVQSCKIPFKSCQNSVIEHSLVTIQLSVEWPDKGGDDPNLVMHIVNKIPTTSCVEQNPSMPSMCTNIVNRSVPEQKRQENFPTTHQSQFYHRHQQQHHSPGINFHSSTNPIATVPTIDFNNILTTF</sequence>
<comment type="caution">
    <text evidence="2">The sequence shown here is derived from an EMBL/GenBank/DDBJ whole genome shotgun (WGS) entry which is preliminary data.</text>
</comment>
<feature type="region of interest" description="Disordered" evidence="1">
    <location>
        <begin position="82"/>
        <end position="104"/>
    </location>
</feature>
<organism evidence="2 3">
    <name type="scientific">Rotaria socialis</name>
    <dbReference type="NCBI Taxonomy" id="392032"/>
    <lineage>
        <taxon>Eukaryota</taxon>
        <taxon>Metazoa</taxon>
        <taxon>Spiralia</taxon>
        <taxon>Gnathifera</taxon>
        <taxon>Rotifera</taxon>
        <taxon>Eurotatoria</taxon>
        <taxon>Bdelloidea</taxon>
        <taxon>Philodinida</taxon>
        <taxon>Philodinidae</taxon>
        <taxon>Rotaria</taxon>
    </lineage>
</organism>
<evidence type="ECO:0000313" key="3">
    <source>
        <dbReference type="Proteomes" id="UP000663825"/>
    </source>
</evidence>
<evidence type="ECO:0000256" key="1">
    <source>
        <dbReference type="SAM" id="MobiDB-lite"/>
    </source>
</evidence>
<proteinExistence type="predicted"/>
<protein>
    <submittedName>
        <fullName evidence="2">Uncharacterized protein</fullName>
    </submittedName>
</protein>
<gene>
    <name evidence="2" type="ORF">TIS948_LOCUS2138</name>
</gene>
<reference evidence="2" key="1">
    <citation type="submission" date="2021-02" db="EMBL/GenBank/DDBJ databases">
        <authorList>
            <person name="Nowell W R."/>
        </authorList>
    </citation>
    <scope>NUCLEOTIDE SEQUENCE</scope>
</reference>
<evidence type="ECO:0000313" key="2">
    <source>
        <dbReference type="EMBL" id="CAF3014902.1"/>
    </source>
</evidence>
<accession>A0A817LKI1</accession>
<feature type="compositionally biased region" description="Polar residues" evidence="1">
    <location>
        <begin position="85"/>
        <end position="94"/>
    </location>
</feature>
<name>A0A817LKI1_9BILA</name>
<dbReference type="EMBL" id="CAJNXB010000064">
    <property type="protein sequence ID" value="CAF3014902.1"/>
    <property type="molecule type" value="Genomic_DNA"/>
</dbReference>
<dbReference type="Proteomes" id="UP000663825">
    <property type="component" value="Unassembled WGS sequence"/>
</dbReference>
<dbReference type="AlphaFoldDB" id="A0A817LKI1"/>